<organism evidence="1 2">
    <name type="scientific">Vibrio variabilis</name>
    <dbReference type="NCBI Taxonomy" id="990271"/>
    <lineage>
        <taxon>Bacteria</taxon>
        <taxon>Pseudomonadati</taxon>
        <taxon>Pseudomonadota</taxon>
        <taxon>Gammaproteobacteria</taxon>
        <taxon>Vibrionales</taxon>
        <taxon>Vibrionaceae</taxon>
        <taxon>Vibrio</taxon>
    </lineage>
</organism>
<comment type="caution">
    <text evidence="1">The sequence shown here is derived from an EMBL/GenBank/DDBJ whole genome shotgun (WGS) entry which is preliminary data.</text>
</comment>
<gene>
    <name evidence="1" type="ORF">JCM19239_1449</name>
</gene>
<evidence type="ECO:0000313" key="1">
    <source>
        <dbReference type="EMBL" id="GAL27728.1"/>
    </source>
</evidence>
<dbReference type="EMBL" id="BBMS01000033">
    <property type="protein sequence ID" value="GAL27728.1"/>
    <property type="molecule type" value="Genomic_DNA"/>
</dbReference>
<protein>
    <recommendedName>
        <fullName evidence="3">Type IV fimbrial biogenesis protein PilV</fullName>
    </recommendedName>
</protein>
<proteinExistence type="predicted"/>
<accession>A0ABQ0JG71</accession>
<evidence type="ECO:0008006" key="3">
    <source>
        <dbReference type="Google" id="ProtNLM"/>
    </source>
</evidence>
<keyword evidence="2" id="KW-1185">Reference proteome</keyword>
<evidence type="ECO:0000313" key="2">
    <source>
        <dbReference type="Proteomes" id="UP000029223"/>
    </source>
</evidence>
<reference evidence="2" key="1">
    <citation type="submission" date="2014-09" db="EMBL/GenBank/DDBJ databases">
        <title>Vibrio variabilis JCM 19239. (C206) whole genome shotgun sequence.</title>
        <authorList>
            <person name="Sawabe T."/>
            <person name="Meirelles P."/>
            <person name="Nakanishi M."/>
            <person name="Sayaka M."/>
            <person name="Hattori M."/>
            <person name="Ohkuma M."/>
        </authorList>
    </citation>
    <scope>NUCLEOTIDE SEQUENCE [LARGE SCALE GENOMIC DNA]</scope>
    <source>
        <strain evidence="2">JCM 19239</strain>
    </source>
</reference>
<sequence length="109" mass="12140">MRKTSRGFSLLSMLIVIGFVAMLGLSIADFNRQVQLSRPVEKLSLRLLDIRTMMHAWNQAQYTAGMNIHDLSLWPSNLQDFEGVYVPACTNADANTGLCTPIDHTLGET</sequence>
<dbReference type="Proteomes" id="UP000029223">
    <property type="component" value="Unassembled WGS sequence"/>
</dbReference>
<name>A0ABQ0JG71_9VIBR</name>